<evidence type="ECO:0000256" key="4">
    <source>
        <dbReference type="ARBA" id="ARBA00022840"/>
    </source>
</evidence>
<evidence type="ECO:0000256" key="3">
    <source>
        <dbReference type="ARBA" id="ARBA00022741"/>
    </source>
</evidence>
<keyword evidence="2" id="KW-0963">Cytoplasm</keyword>
<dbReference type="EMBL" id="VSSQ01009042">
    <property type="protein sequence ID" value="MPM40553.1"/>
    <property type="molecule type" value="Genomic_DNA"/>
</dbReference>
<organism evidence="7">
    <name type="scientific">bioreactor metagenome</name>
    <dbReference type="NCBI Taxonomy" id="1076179"/>
    <lineage>
        <taxon>unclassified sequences</taxon>
        <taxon>metagenomes</taxon>
        <taxon>ecological metagenomes</taxon>
    </lineage>
</organism>
<comment type="similarity">
    <text evidence="6">Belongs to the FtsA/MreB family.</text>
</comment>
<dbReference type="InterPro" id="IPR004753">
    <property type="entry name" value="MreB"/>
</dbReference>
<comment type="subcellular location">
    <subcellularLocation>
        <location evidence="1">Cytoplasm</location>
    </subcellularLocation>
</comment>
<dbReference type="AlphaFoldDB" id="A0A644ZPD6"/>
<gene>
    <name evidence="7" type="primary">mreB_15</name>
    <name evidence="7" type="ORF">SDC9_87197</name>
</gene>
<protein>
    <submittedName>
        <fullName evidence="7">Rod shape-determining protein MreB</fullName>
    </submittedName>
</protein>
<dbReference type="GO" id="GO:0005524">
    <property type="term" value="F:ATP binding"/>
    <property type="evidence" value="ECO:0007669"/>
    <property type="project" value="UniProtKB-KW"/>
</dbReference>
<name>A0A644ZPD6_9ZZZZ</name>
<dbReference type="PRINTS" id="PR01652">
    <property type="entry name" value="SHAPEPROTEIN"/>
</dbReference>
<evidence type="ECO:0000313" key="7">
    <source>
        <dbReference type="EMBL" id="MPM40553.1"/>
    </source>
</evidence>
<evidence type="ECO:0000256" key="2">
    <source>
        <dbReference type="ARBA" id="ARBA00022490"/>
    </source>
</evidence>
<evidence type="ECO:0000256" key="5">
    <source>
        <dbReference type="ARBA" id="ARBA00022960"/>
    </source>
</evidence>
<dbReference type="InterPro" id="IPR043129">
    <property type="entry name" value="ATPase_NBD"/>
</dbReference>
<dbReference type="SUPFAM" id="SSF53067">
    <property type="entry name" value="Actin-like ATPase domain"/>
    <property type="match status" value="1"/>
</dbReference>
<dbReference type="Pfam" id="PF06723">
    <property type="entry name" value="MreB_Mbl"/>
    <property type="match status" value="1"/>
</dbReference>
<dbReference type="InterPro" id="IPR056546">
    <property type="entry name" value="MreB_MamK-like"/>
</dbReference>
<keyword evidence="3" id="KW-0547">Nucleotide-binding</keyword>
<sequence length="180" mass="19337">MIVDIGGGKTEVSVVSMGGVVVGRGIKTAGNDFDESIINYIKMKYGILIGGNSAEKIKMNIDKEISLVRGRDLETGLPKSVKLTNNEVREAVALDMAKIVRLVSLILDETPPELMEDILKRGISLVGNGAKIDGISALIESKTKIFCRLVEGGDMAIIKGCGELIQNRKLLGQIKLVSKL</sequence>
<evidence type="ECO:0000256" key="6">
    <source>
        <dbReference type="ARBA" id="ARBA00023458"/>
    </source>
</evidence>
<accession>A0A644ZPD6</accession>
<dbReference type="GO" id="GO:0008360">
    <property type="term" value="P:regulation of cell shape"/>
    <property type="evidence" value="ECO:0007669"/>
    <property type="project" value="UniProtKB-KW"/>
</dbReference>
<evidence type="ECO:0000256" key="1">
    <source>
        <dbReference type="ARBA" id="ARBA00004496"/>
    </source>
</evidence>
<proteinExistence type="inferred from homology"/>
<dbReference type="PANTHER" id="PTHR42749:SF1">
    <property type="entry name" value="CELL SHAPE-DETERMINING PROTEIN MREB"/>
    <property type="match status" value="1"/>
</dbReference>
<keyword evidence="4" id="KW-0067">ATP-binding</keyword>
<dbReference type="GO" id="GO:0000902">
    <property type="term" value="P:cell morphogenesis"/>
    <property type="evidence" value="ECO:0007669"/>
    <property type="project" value="InterPro"/>
</dbReference>
<keyword evidence="5" id="KW-0133">Cell shape</keyword>
<reference evidence="7" key="1">
    <citation type="submission" date="2019-08" db="EMBL/GenBank/DDBJ databases">
        <authorList>
            <person name="Kucharzyk K."/>
            <person name="Murdoch R.W."/>
            <person name="Higgins S."/>
            <person name="Loffler F."/>
        </authorList>
    </citation>
    <scope>NUCLEOTIDE SEQUENCE</scope>
</reference>
<dbReference type="Gene3D" id="3.30.420.40">
    <property type="match status" value="1"/>
</dbReference>
<dbReference type="PANTHER" id="PTHR42749">
    <property type="entry name" value="CELL SHAPE-DETERMINING PROTEIN MREB"/>
    <property type="match status" value="1"/>
</dbReference>
<dbReference type="GO" id="GO:0005737">
    <property type="term" value="C:cytoplasm"/>
    <property type="evidence" value="ECO:0007669"/>
    <property type="project" value="UniProtKB-SubCell"/>
</dbReference>
<comment type="caution">
    <text evidence="7">The sequence shown here is derived from an EMBL/GenBank/DDBJ whole genome shotgun (WGS) entry which is preliminary data.</text>
</comment>